<organism evidence="2 4">
    <name type="scientific">Heyndrickxia coagulans</name>
    <name type="common">Weizmannia coagulans</name>
    <dbReference type="NCBI Taxonomy" id="1398"/>
    <lineage>
        <taxon>Bacteria</taxon>
        <taxon>Bacillati</taxon>
        <taxon>Bacillota</taxon>
        <taxon>Bacilli</taxon>
        <taxon>Bacillales</taxon>
        <taxon>Bacillaceae</taxon>
        <taxon>Heyndrickxia</taxon>
    </lineage>
</organism>
<evidence type="ECO:0000313" key="2">
    <source>
        <dbReference type="EMBL" id="KWZ81435.1"/>
    </source>
</evidence>
<dbReference type="AlphaFoldDB" id="A0A0C5C8N9"/>
<dbReference type="Pfam" id="PF11514">
    <property type="entry name" value="DUF3219"/>
    <property type="match status" value="1"/>
</dbReference>
<accession>A0A0C5C8N9</accession>
<dbReference type="EMBL" id="CP010525">
    <property type="protein sequence ID" value="AJO24723.1"/>
    <property type="molecule type" value="Genomic_DNA"/>
</dbReference>
<dbReference type="InterPro" id="IPR021596">
    <property type="entry name" value="DUF3219"/>
</dbReference>
<dbReference type="STRING" id="1398.AB434_1424"/>
<evidence type="ECO:0008006" key="5">
    <source>
        <dbReference type="Google" id="ProtNLM"/>
    </source>
</evidence>
<name>A0A0C5C8N9_HEYCO</name>
<reference evidence="3" key="2">
    <citation type="submission" date="2015-01" db="EMBL/GenBank/DDBJ databases">
        <title>Comparative genome analysis of Bacillus coagulans HM-08, Clostridium butyricum HM-68, Bacillus subtilis HM-66 and Bacillus paralicheniformis BL-09.</title>
        <authorList>
            <person name="Zhang H."/>
        </authorList>
    </citation>
    <scope>NUCLEOTIDE SEQUENCE [LARGE SCALE GENOMIC DNA]</scope>
    <source>
        <strain evidence="3">HM-08</strain>
    </source>
</reference>
<keyword evidence="3" id="KW-1185">Reference proteome</keyword>
<reference evidence="2" key="3">
    <citation type="submission" date="2016-01" db="EMBL/GenBank/DDBJ databases">
        <authorList>
            <person name="Oliw E.H."/>
        </authorList>
    </citation>
    <scope>NUCLEOTIDE SEQUENCE [LARGE SCALE GENOMIC DNA]</scope>
    <source>
        <strain evidence="2">GED7749B</strain>
    </source>
</reference>
<evidence type="ECO:0000313" key="1">
    <source>
        <dbReference type="EMBL" id="AJO24723.1"/>
    </source>
</evidence>
<reference evidence="4" key="4">
    <citation type="submission" date="2016-01" db="EMBL/GenBank/DDBJ databases">
        <authorList>
            <person name="Mitreva M."/>
            <person name="Pepin K.H."/>
            <person name="Mihindukulasuriya K.A."/>
            <person name="Fulton R."/>
            <person name="Fronick C."/>
            <person name="O'Laughlin M."/>
            <person name="Miner T."/>
            <person name="Herter B."/>
            <person name="Rosa B.A."/>
            <person name="Cordes M."/>
            <person name="Tomlinson C."/>
            <person name="Wollam A."/>
            <person name="Palsikar V.B."/>
            <person name="Mardis E.R."/>
            <person name="Wilson R.K."/>
        </authorList>
    </citation>
    <scope>NUCLEOTIDE SEQUENCE [LARGE SCALE GENOMIC DNA]</scope>
    <source>
        <strain evidence="4">GED7749B</strain>
    </source>
</reference>
<dbReference type="PATRIC" id="fig|1398.18.peg.3888"/>
<sequence>MKAGVVLVSYIVLNKRKIDVERYREEDVQGLKQIVVDFKVTSDDYHDIATLLYQGKFDVEVPEKGLAFRGAIREYSTSITNLYEKGQVGDYHLALLEVKEGENKA</sequence>
<gene>
    <name evidence="2" type="ORF">HMPREF3213_02039</name>
    <name evidence="1" type="ORF">SB48_HM08orf06235</name>
</gene>
<proteinExistence type="predicted"/>
<reference evidence="1" key="1">
    <citation type="submission" date="2015-01" db="EMBL/GenBank/DDBJ databases">
        <title>Comparative genome analysis of Bacillus coagulans HM-08, Clostridium butyricum HM-68, Bacillus subtilis HM-66 and Bacillus licheniformis BL-09.</title>
        <authorList>
            <person name="Zhang H."/>
        </authorList>
    </citation>
    <scope>NUCLEOTIDE SEQUENCE [LARGE SCALE GENOMIC DNA]</scope>
    <source>
        <strain evidence="1">HM-08</strain>
    </source>
</reference>
<protein>
    <recommendedName>
        <fullName evidence="5">DUF3219 family protein</fullName>
    </recommendedName>
</protein>
<dbReference type="Proteomes" id="UP000032024">
    <property type="component" value="Chromosome"/>
</dbReference>
<dbReference type="Gene3D" id="2.40.30.80">
    <property type="entry name" value="YkvR-like"/>
    <property type="match status" value="1"/>
</dbReference>
<evidence type="ECO:0000313" key="4">
    <source>
        <dbReference type="Proteomes" id="UP000070376"/>
    </source>
</evidence>
<evidence type="ECO:0000313" key="3">
    <source>
        <dbReference type="Proteomes" id="UP000032024"/>
    </source>
</evidence>
<dbReference type="InterPro" id="IPR023105">
    <property type="entry name" value="YkvR-like_sf"/>
</dbReference>
<dbReference type="EMBL" id="LRPN01000075">
    <property type="protein sequence ID" value="KWZ81435.1"/>
    <property type="molecule type" value="Genomic_DNA"/>
</dbReference>
<dbReference type="SUPFAM" id="SSF159173">
    <property type="entry name" value="YkvR-like"/>
    <property type="match status" value="1"/>
</dbReference>
<dbReference type="Proteomes" id="UP000070376">
    <property type="component" value="Unassembled WGS sequence"/>
</dbReference>